<evidence type="ECO:0000313" key="4">
    <source>
        <dbReference type="Proteomes" id="UP000000683"/>
    </source>
</evidence>
<keyword evidence="2" id="KW-0732">Signal</keyword>
<feature type="chain" id="PRO_5003332339" description="Lipoprotein" evidence="2">
    <location>
        <begin position="21"/>
        <end position="175"/>
    </location>
</feature>
<dbReference type="KEGG" id="alt:ambt_20320"/>
<organism evidence="3 4">
    <name type="scientific">Alteromonas naphthalenivorans</name>
    <dbReference type="NCBI Taxonomy" id="715451"/>
    <lineage>
        <taxon>Bacteria</taxon>
        <taxon>Pseudomonadati</taxon>
        <taxon>Pseudomonadota</taxon>
        <taxon>Gammaproteobacteria</taxon>
        <taxon>Alteromonadales</taxon>
        <taxon>Alteromonadaceae</taxon>
        <taxon>Alteromonas/Salinimonas group</taxon>
        <taxon>Alteromonas</taxon>
    </lineage>
</organism>
<feature type="region of interest" description="Disordered" evidence="1">
    <location>
        <begin position="146"/>
        <end position="175"/>
    </location>
</feature>
<keyword evidence="4" id="KW-1185">Reference proteome</keyword>
<dbReference type="eggNOG" id="ENOG5032W22">
    <property type="taxonomic scope" value="Bacteria"/>
</dbReference>
<feature type="signal peptide" evidence="2">
    <location>
        <begin position="1"/>
        <end position="20"/>
    </location>
</feature>
<dbReference type="NCBIfam" id="NF047637">
    <property type="entry name" value="lipo_CC0125"/>
    <property type="match status" value="1"/>
</dbReference>
<evidence type="ECO:0008006" key="5">
    <source>
        <dbReference type="Google" id="ProtNLM"/>
    </source>
</evidence>
<dbReference type="EMBL" id="CP002339">
    <property type="protein sequence ID" value="AEF05555.1"/>
    <property type="molecule type" value="Genomic_DNA"/>
</dbReference>
<protein>
    <recommendedName>
        <fullName evidence="5">Lipoprotein</fullName>
    </recommendedName>
</protein>
<proteinExistence type="predicted"/>
<reference evidence="3 4" key="1">
    <citation type="journal article" date="2011" name="J. Bacteriol.">
        <title>Complete genome sequence of the polycyclic aromatic hydrocarbon-degrading bacterium Alteromonas sp. strain SN2.</title>
        <authorList>
            <person name="Jin H.M."/>
            <person name="Jeong H."/>
            <person name="Moon E.J."/>
            <person name="Math R.K."/>
            <person name="Lee K."/>
            <person name="Kim H.J."/>
            <person name="Jeon C.O."/>
            <person name="Oh T.K."/>
            <person name="Kim J.F."/>
        </authorList>
    </citation>
    <scope>NUCLEOTIDE SEQUENCE [LARGE SCALE GENOMIC DNA]</scope>
    <source>
        <strain evidence="4">JCM 17741 / KACC 18427 / KCTC 11700BP / SN2</strain>
    </source>
</reference>
<gene>
    <name evidence="3" type="ordered locus">ambt_20320</name>
</gene>
<evidence type="ECO:0000313" key="3">
    <source>
        <dbReference type="EMBL" id="AEF05555.1"/>
    </source>
</evidence>
<sequence>MKTKLIAFLAVMVMAGCASQPDYRQASNGGFGYTESKLSETQYRVHFKGRGSDKSKAMDYAMYRSAELTLLKGYDWFVVTDRETMVDKERVQTSPQVGFSQRYARVTECGVITCRTSYHPTTQFESGIFVGGSQKSEIESILNIEMGKGTRPTSSASFDAREISNNLKPDTESSP</sequence>
<feature type="compositionally biased region" description="Polar residues" evidence="1">
    <location>
        <begin position="151"/>
        <end position="175"/>
    </location>
</feature>
<dbReference type="PROSITE" id="PS51257">
    <property type="entry name" value="PROKAR_LIPOPROTEIN"/>
    <property type="match status" value="1"/>
</dbReference>
<dbReference type="Proteomes" id="UP000000683">
    <property type="component" value="Chromosome"/>
</dbReference>
<name>F5Z6P2_ALTNA</name>
<evidence type="ECO:0000256" key="1">
    <source>
        <dbReference type="SAM" id="MobiDB-lite"/>
    </source>
</evidence>
<dbReference type="AlphaFoldDB" id="F5Z6P2"/>
<dbReference type="OrthoDB" id="7172943at2"/>
<dbReference type="RefSeq" id="WP_013786465.1">
    <property type="nucleotide sequence ID" value="NC_015554.1"/>
</dbReference>
<accession>F5Z6P2</accession>
<dbReference type="HOGENOM" id="CLU_126408_0_0_6"/>
<evidence type="ECO:0000256" key="2">
    <source>
        <dbReference type="SAM" id="SignalP"/>
    </source>
</evidence>